<name>A0A0F9HAG9_9ZZZZ</name>
<sequence>MNGKIDNTGKLQIERAGKMNNQGCPFTEDDGCGDWGPLFGEPTVSKWMGSHDPDAPERKKDRSHWDLKLCKKTLLFDVFEDERGCYA</sequence>
<organism evidence="1">
    <name type="scientific">marine sediment metagenome</name>
    <dbReference type="NCBI Taxonomy" id="412755"/>
    <lineage>
        <taxon>unclassified sequences</taxon>
        <taxon>metagenomes</taxon>
        <taxon>ecological metagenomes</taxon>
    </lineage>
</organism>
<dbReference type="AlphaFoldDB" id="A0A0F9HAG9"/>
<gene>
    <name evidence="1" type="ORF">LCGC14_2022150</name>
</gene>
<evidence type="ECO:0000313" key="1">
    <source>
        <dbReference type="EMBL" id="KKL78705.1"/>
    </source>
</evidence>
<accession>A0A0F9HAG9</accession>
<reference evidence="1" key="1">
    <citation type="journal article" date="2015" name="Nature">
        <title>Complex archaea that bridge the gap between prokaryotes and eukaryotes.</title>
        <authorList>
            <person name="Spang A."/>
            <person name="Saw J.H."/>
            <person name="Jorgensen S.L."/>
            <person name="Zaremba-Niedzwiedzka K."/>
            <person name="Martijn J."/>
            <person name="Lind A.E."/>
            <person name="van Eijk R."/>
            <person name="Schleper C."/>
            <person name="Guy L."/>
            <person name="Ettema T.J."/>
        </authorList>
    </citation>
    <scope>NUCLEOTIDE SEQUENCE</scope>
</reference>
<comment type="caution">
    <text evidence="1">The sequence shown here is derived from an EMBL/GenBank/DDBJ whole genome shotgun (WGS) entry which is preliminary data.</text>
</comment>
<dbReference type="EMBL" id="LAZR01023372">
    <property type="protein sequence ID" value="KKL78705.1"/>
    <property type="molecule type" value="Genomic_DNA"/>
</dbReference>
<proteinExistence type="predicted"/>
<protein>
    <submittedName>
        <fullName evidence="1">Uncharacterized protein</fullName>
    </submittedName>
</protein>